<keyword evidence="4" id="KW-0646">Protease inhibitor</keyword>
<evidence type="ECO:0000256" key="1">
    <source>
        <dbReference type="ARBA" id="ARBA00004613"/>
    </source>
</evidence>
<keyword evidence="7" id="KW-0732">Signal</keyword>
<evidence type="ECO:0000256" key="5">
    <source>
        <dbReference type="ARBA" id="ARBA00022900"/>
    </source>
</evidence>
<dbReference type="OrthoDB" id="6236007at2759"/>
<dbReference type="InterPro" id="IPR036084">
    <property type="entry name" value="Ser_inhib-like_sf"/>
</dbReference>
<evidence type="ECO:0000256" key="2">
    <source>
        <dbReference type="ARBA" id="ARBA00007611"/>
    </source>
</evidence>
<dbReference type="EMBL" id="KQ764252">
    <property type="protein sequence ID" value="OAD54560.1"/>
    <property type="molecule type" value="Genomic_DNA"/>
</dbReference>
<keyword evidence="6" id="KW-1015">Disulfide bond</keyword>
<dbReference type="Pfam" id="PF01826">
    <property type="entry name" value="TIL"/>
    <property type="match status" value="1"/>
</dbReference>
<dbReference type="Proteomes" id="UP000250275">
    <property type="component" value="Unassembled WGS sequence"/>
</dbReference>
<comment type="similarity">
    <text evidence="2">Belongs to the serine protease inhibitor-like (TIL domain-containing) family.</text>
</comment>
<dbReference type="GO" id="GO:0005576">
    <property type="term" value="C:extracellular region"/>
    <property type="evidence" value="ECO:0007669"/>
    <property type="project" value="UniProtKB-SubCell"/>
</dbReference>
<reference evidence="9 10" key="1">
    <citation type="submission" date="2015-07" db="EMBL/GenBank/DDBJ databases">
        <title>The genome of Eufriesea mexicana.</title>
        <authorList>
            <person name="Pan H."/>
            <person name="Kapheim K."/>
        </authorList>
    </citation>
    <scope>NUCLEOTIDE SEQUENCE [LARGE SCALE GENOMIC DNA]</scope>
    <source>
        <strain evidence="9">0111107269</strain>
        <tissue evidence="9">Whole body</tissue>
    </source>
</reference>
<keyword evidence="5" id="KW-0722">Serine protease inhibitor</keyword>
<dbReference type="InterPro" id="IPR002919">
    <property type="entry name" value="TIL_dom"/>
</dbReference>
<evidence type="ECO:0000256" key="6">
    <source>
        <dbReference type="ARBA" id="ARBA00023157"/>
    </source>
</evidence>
<feature type="signal peptide" evidence="7">
    <location>
        <begin position="1"/>
        <end position="21"/>
    </location>
</feature>
<sequence>MSRFVVLLFVTLAVLYTAAYAKKLVCDMPNEEYHCGSACQTTCATLGQPCPIKNIRCNDACYCKSGYARNRRGICIPVQNCSKRRHAVPLLRLDSILY</sequence>
<dbReference type="CDD" id="cd19941">
    <property type="entry name" value="TIL"/>
    <property type="match status" value="1"/>
</dbReference>
<accession>A0A310SGI6</accession>
<keyword evidence="10" id="KW-1185">Reference proteome</keyword>
<feature type="chain" id="PRO_5016240150" evidence="7">
    <location>
        <begin position="22"/>
        <end position="98"/>
    </location>
</feature>
<gene>
    <name evidence="9" type="ORF">WN48_05224</name>
</gene>
<dbReference type="FunFam" id="2.10.25.10:FF:000674">
    <property type="entry name" value="Mucin-2"/>
    <property type="match status" value="1"/>
</dbReference>
<evidence type="ECO:0000313" key="10">
    <source>
        <dbReference type="Proteomes" id="UP000250275"/>
    </source>
</evidence>
<protein>
    <submittedName>
        <fullName evidence="9">Inducible metalloproteinase inhibitor protein</fullName>
    </submittedName>
</protein>
<comment type="subcellular location">
    <subcellularLocation>
        <location evidence="1">Secreted</location>
    </subcellularLocation>
</comment>
<evidence type="ECO:0000256" key="7">
    <source>
        <dbReference type="SAM" id="SignalP"/>
    </source>
</evidence>
<dbReference type="Gene3D" id="2.10.25.10">
    <property type="entry name" value="Laminin"/>
    <property type="match status" value="1"/>
</dbReference>
<organism evidence="9 10">
    <name type="scientific">Eufriesea mexicana</name>
    <dbReference type="NCBI Taxonomy" id="516756"/>
    <lineage>
        <taxon>Eukaryota</taxon>
        <taxon>Metazoa</taxon>
        <taxon>Ecdysozoa</taxon>
        <taxon>Arthropoda</taxon>
        <taxon>Hexapoda</taxon>
        <taxon>Insecta</taxon>
        <taxon>Pterygota</taxon>
        <taxon>Neoptera</taxon>
        <taxon>Endopterygota</taxon>
        <taxon>Hymenoptera</taxon>
        <taxon>Apocrita</taxon>
        <taxon>Aculeata</taxon>
        <taxon>Apoidea</taxon>
        <taxon>Anthophila</taxon>
        <taxon>Apidae</taxon>
        <taxon>Eufriesea</taxon>
    </lineage>
</organism>
<feature type="domain" description="TIL" evidence="8">
    <location>
        <begin position="26"/>
        <end position="81"/>
    </location>
</feature>
<evidence type="ECO:0000313" key="9">
    <source>
        <dbReference type="EMBL" id="OAD54560.1"/>
    </source>
</evidence>
<dbReference type="GO" id="GO:0004867">
    <property type="term" value="F:serine-type endopeptidase inhibitor activity"/>
    <property type="evidence" value="ECO:0007669"/>
    <property type="project" value="UniProtKB-KW"/>
</dbReference>
<dbReference type="SUPFAM" id="SSF57567">
    <property type="entry name" value="Serine protease inhibitors"/>
    <property type="match status" value="1"/>
</dbReference>
<proteinExistence type="inferred from homology"/>
<evidence type="ECO:0000256" key="3">
    <source>
        <dbReference type="ARBA" id="ARBA00022525"/>
    </source>
</evidence>
<evidence type="ECO:0000256" key="4">
    <source>
        <dbReference type="ARBA" id="ARBA00022690"/>
    </source>
</evidence>
<name>A0A310SGI6_9HYME</name>
<dbReference type="AlphaFoldDB" id="A0A310SGI6"/>
<evidence type="ECO:0000259" key="8">
    <source>
        <dbReference type="Pfam" id="PF01826"/>
    </source>
</evidence>
<keyword evidence="3" id="KW-0964">Secreted</keyword>